<evidence type="ECO:0000313" key="7">
    <source>
        <dbReference type="Proteomes" id="UP001168613"/>
    </source>
</evidence>
<feature type="transmembrane region" description="Helical" evidence="5">
    <location>
        <begin position="39"/>
        <end position="61"/>
    </location>
</feature>
<keyword evidence="2 5" id="KW-0812">Transmembrane</keyword>
<dbReference type="Pfam" id="PF03006">
    <property type="entry name" value="HlyIII"/>
    <property type="match status" value="1"/>
</dbReference>
<dbReference type="PANTHER" id="PTHR20855:SF3">
    <property type="entry name" value="LD03007P"/>
    <property type="match status" value="1"/>
</dbReference>
<evidence type="ECO:0000256" key="2">
    <source>
        <dbReference type="ARBA" id="ARBA00022692"/>
    </source>
</evidence>
<gene>
    <name evidence="6" type="ORF">LMS43_15280</name>
</gene>
<comment type="subcellular location">
    <subcellularLocation>
        <location evidence="1">Membrane</location>
        <topology evidence="1">Multi-pass membrane protein</topology>
    </subcellularLocation>
</comment>
<evidence type="ECO:0000256" key="1">
    <source>
        <dbReference type="ARBA" id="ARBA00004141"/>
    </source>
</evidence>
<feature type="transmembrane region" description="Helical" evidence="5">
    <location>
        <begin position="183"/>
        <end position="203"/>
    </location>
</feature>
<dbReference type="PANTHER" id="PTHR20855">
    <property type="entry name" value="ADIPOR/PROGESTIN RECEPTOR-RELATED"/>
    <property type="match status" value="1"/>
</dbReference>
<keyword evidence="7" id="KW-1185">Reference proteome</keyword>
<keyword evidence="3 5" id="KW-1133">Transmembrane helix</keyword>
<protein>
    <submittedName>
        <fullName evidence="6">Hemolysin III family protein</fullName>
    </submittedName>
</protein>
<dbReference type="RefSeq" id="WP_266123821.1">
    <property type="nucleotide sequence ID" value="NZ_JAJHNU010000005.1"/>
</dbReference>
<dbReference type="Proteomes" id="UP001168613">
    <property type="component" value="Unassembled WGS sequence"/>
</dbReference>
<feature type="transmembrane region" description="Helical" evidence="5">
    <location>
        <begin position="128"/>
        <end position="146"/>
    </location>
</feature>
<feature type="transmembrane region" description="Helical" evidence="5">
    <location>
        <begin position="73"/>
        <end position="91"/>
    </location>
</feature>
<comment type="caution">
    <text evidence="6">The sequence shown here is derived from an EMBL/GenBank/DDBJ whole genome shotgun (WGS) entry which is preliminary data.</text>
</comment>
<accession>A0ABT8EN28</accession>
<evidence type="ECO:0000256" key="3">
    <source>
        <dbReference type="ARBA" id="ARBA00022989"/>
    </source>
</evidence>
<name>A0ABT8EN28_9BURK</name>
<feature type="transmembrane region" description="Helical" evidence="5">
    <location>
        <begin position="7"/>
        <end position="27"/>
    </location>
</feature>
<dbReference type="InterPro" id="IPR004254">
    <property type="entry name" value="AdipoR/HlyIII-related"/>
</dbReference>
<evidence type="ECO:0000256" key="5">
    <source>
        <dbReference type="SAM" id="Phobius"/>
    </source>
</evidence>
<dbReference type="EMBL" id="JAJHNU010000005">
    <property type="protein sequence ID" value="MDN4122653.1"/>
    <property type="molecule type" value="Genomic_DNA"/>
</dbReference>
<evidence type="ECO:0000313" key="6">
    <source>
        <dbReference type="EMBL" id="MDN4122653.1"/>
    </source>
</evidence>
<evidence type="ECO:0000256" key="4">
    <source>
        <dbReference type="ARBA" id="ARBA00023136"/>
    </source>
</evidence>
<proteinExistence type="predicted"/>
<feature type="transmembrane region" description="Helical" evidence="5">
    <location>
        <begin position="152"/>
        <end position="171"/>
    </location>
</feature>
<feature type="transmembrane region" description="Helical" evidence="5">
    <location>
        <begin position="97"/>
        <end position="116"/>
    </location>
</feature>
<keyword evidence="4 5" id="KW-0472">Membrane</keyword>
<reference evidence="6" key="1">
    <citation type="submission" date="2021-11" db="EMBL/GenBank/DDBJ databases">
        <title>Draft genome sequence of Alcaligenes endophyticus type strain CCUG 75668T.</title>
        <authorList>
            <person name="Salva-Serra F."/>
            <person name="Duran R.E."/>
            <person name="Seeger M."/>
            <person name="Moore E.R.B."/>
            <person name="Jaen-Luchoro D."/>
        </authorList>
    </citation>
    <scope>NUCLEOTIDE SEQUENCE</scope>
    <source>
        <strain evidence="6">CCUG 75668</strain>
    </source>
</reference>
<sequence length="204" mass="22482">MYEGERFNSFSHLFGLILAVLGTAWLLGEVINTGNDACVVGAAIFGLTLVLLYLASTLYHSSLGPIKTRWQRLDHCSIYLLIAGTATPFIVSSRMDWMSWVSISGLWTLAALGVGLELRSKKGAVPSVWLYIGLGWLAVFSVFLEWEVLGNRSFVLLLSGAVLYTVGTLFYRVSSRVKHAHGVWHLFVLMGTTSHFFSVAAHIL</sequence>
<organism evidence="6 7">
    <name type="scientific">Alcaligenes endophyticus</name>
    <dbReference type="NCBI Taxonomy" id="1929088"/>
    <lineage>
        <taxon>Bacteria</taxon>
        <taxon>Pseudomonadati</taxon>
        <taxon>Pseudomonadota</taxon>
        <taxon>Betaproteobacteria</taxon>
        <taxon>Burkholderiales</taxon>
        <taxon>Alcaligenaceae</taxon>
        <taxon>Alcaligenes</taxon>
    </lineage>
</organism>